<name>A0A2P5GQS2_9ENTR</name>
<dbReference type="RefSeq" id="WP_103677100.1">
    <property type="nucleotide sequence ID" value="NZ_PQGD01000007.1"/>
</dbReference>
<dbReference type="EMBL" id="PQGD01000007">
    <property type="protein sequence ID" value="POP48922.1"/>
    <property type="molecule type" value="Genomic_DNA"/>
</dbReference>
<sequence length="122" mass="14032">MNNKLLIEVDEAMSAPKFFDFLKSLNVDNALDSRDQPDFDERWMNEFNALEIIRLKNSDAVFIDLLREKAFKLSFKVINNSEISSCISDDVDLIAKSLASGNNESWALNYLWISYKNGIFPD</sequence>
<dbReference type="OrthoDB" id="6903468at2"/>
<dbReference type="AlphaFoldDB" id="A0A2P5GQS2"/>
<comment type="caution">
    <text evidence="2">The sequence shown here is derived from an EMBL/GenBank/DDBJ whole genome shotgun (WGS) entry which is preliminary data.</text>
</comment>
<evidence type="ECO:0000313" key="2">
    <source>
        <dbReference type="EMBL" id="POP48922.1"/>
    </source>
</evidence>
<dbReference type="Proteomes" id="UP000237073">
    <property type="component" value="Unassembled WGS sequence"/>
</dbReference>
<reference evidence="3 4" key="1">
    <citation type="submission" date="2018-01" db="EMBL/GenBank/DDBJ databases">
        <title>Superficieibacter electus gen. nov., sp. nov., an extended-spectrum beta-lactamase possessing member of the Enterobacteriaceae family, isolated from intensive care unit surfaces.</title>
        <authorList>
            <person name="Potter R.F."/>
            <person name="D'Souza A.W."/>
        </authorList>
    </citation>
    <scope>NUCLEOTIDE SEQUENCE [LARGE SCALE GENOMIC DNA]</scope>
    <source>
        <strain evidence="2 4">BP-1</strain>
        <strain evidence="1 3">BP-2</strain>
    </source>
</reference>
<evidence type="ECO:0000313" key="3">
    <source>
        <dbReference type="Proteomes" id="UP000237073"/>
    </source>
</evidence>
<gene>
    <name evidence="2" type="ORF">CHU32_10025</name>
    <name evidence="1" type="ORF">CHU33_16140</name>
</gene>
<dbReference type="EMBL" id="PQGE01000014">
    <property type="protein sequence ID" value="POP43407.1"/>
    <property type="molecule type" value="Genomic_DNA"/>
</dbReference>
<evidence type="ECO:0000313" key="1">
    <source>
        <dbReference type="EMBL" id="POP43407.1"/>
    </source>
</evidence>
<keyword evidence="3" id="KW-1185">Reference proteome</keyword>
<accession>A0A2P5GQS2</accession>
<protein>
    <submittedName>
        <fullName evidence="2">Uncharacterized protein</fullName>
    </submittedName>
</protein>
<evidence type="ECO:0000313" key="4">
    <source>
        <dbReference type="Proteomes" id="UP000247005"/>
    </source>
</evidence>
<proteinExistence type="predicted"/>
<organism evidence="2 4">
    <name type="scientific">Superficieibacter electus</name>
    <dbReference type="NCBI Taxonomy" id="2022662"/>
    <lineage>
        <taxon>Bacteria</taxon>
        <taxon>Pseudomonadati</taxon>
        <taxon>Pseudomonadota</taxon>
        <taxon>Gammaproteobacteria</taxon>
        <taxon>Enterobacterales</taxon>
        <taxon>Enterobacteriaceae</taxon>
        <taxon>Superficieibacter</taxon>
    </lineage>
</organism>
<dbReference type="Proteomes" id="UP000247005">
    <property type="component" value="Unassembled WGS sequence"/>
</dbReference>